<dbReference type="Proteomes" id="UP001160390">
    <property type="component" value="Unassembled WGS sequence"/>
</dbReference>
<evidence type="ECO:0000313" key="2">
    <source>
        <dbReference type="EMBL" id="CAI6063453.1"/>
    </source>
</evidence>
<dbReference type="InterPro" id="IPR000210">
    <property type="entry name" value="BTB/POZ_dom"/>
</dbReference>
<name>A0AA35LT19_9HYPO</name>
<dbReference type="InterPro" id="IPR011333">
    <property type="entry name" value="SKP1/BTB/POZ_sf"/>
</dbReference>
<dbReference type="Gene3D" id="3.30.710.10">
    <property type="entry name" value="Potassium Channel Kv1.1, Chain A"/>
    <property type="match status" value="1"/>
</dbReference>
<dbReference type="SUPFAM" id="SSF54695">
    <property type="entry name" value="POZ domain"/>
    <property type="match status" value="1"/>
</dbReference>
<dbReference type="EMBL" id="CABFNP030000619">
    <property type="protein sequence ID" value="CAI6063453.1"/>
    <property type="molecule type" value="Genomic_DNA"/>
</dbReference>
<dbReference type="PANTHER" id="PTHR47843:SF2">
    <property type="entry name" value="BTB DOMAIN-CONTAINING PROTEIN"/>
    <property type="match status" value="1"/>
</dbReference>
<proteinExistence type="predicted"/>
<comment type="caution">
    <text evidence="2">The sequence shown here is derived from an EMBL/GenBank/DDBJ whole genome shotgun (WGS) entry which is preliminary data.</text>
</comment>
<evidence type="ECO:0000313" key="3">
    <source>
        <dbReference type="Proteomes" id="UP001160390"/>
    </source>
</evidence>
<reference evidence="2" key="1">
    <citation type="submission" date="2023-01" db="EMBL/GenBank/DDBJ databases">
        <authorList>
            <person name="Piombo E."/>
        </authorList>
    </citation>
    <scope>NUCLEOTIDE SEQUENCE</scope>
</reference>
<dbReference type="AlphaFoldDB" id="A0AA35LT19"/>
<keyword evidence="3" id="KW-1185">Reference proteome</keyword>
<dbReference type="CDD" id="cd18186">
    <property type="entry name" value="BTB_POZ_ZBTB_KLHL-like"/>
    <property type="match status" value="1"/>
</dbReference>
<gene>
    <name evidence="2" type="ORF">CCHLO57077_00011811</name>
</gene>
<evidence type="ECO:0000259" key="1">
    <source>
        <dbReference type="PROSITE" id="PS50097"/>
    </source>
</evidence>
<protein>
    <recommendedName>
        <fullName evidence="1">BTB domain-containing protein</fullName>
    </recommendedName>
</protein>
<dbReference type="PANTHER" id="PTHR47843">
    <property type="entry name" value="BTB DOMAIN-CONTAINING PROTEIN-RELATED"/>
    <property type="match status" value="1"/>
</dbReference>
<sequence>MSGIKLRCSKDAYFDLTGPIIEVIVGDEKHVTFGVHENVICAASQFFKKAMSGDWSESKSRSVRLANEEPEVFHLYMQWLYRDTLPVRNDSPGLEGNAEYLQLAKAYVLGDLLQDGNFKDAVLDAMIERTTSKLSDGKMWFPVGPVIRHIYDNTMKSSEARRLLVDMYTQTGRSDWLRNWACPEDLPKEFLYDLAIAVLDKRSQPEIPAGSPDPCAYHQHKAHKSICYRSRLAQKPH</sequence>
<dbReference type="PROSITE" id="PS50097">
    <property type="entry name" value="BTB"/>
    <property type="match status" value="1"/>
</dbReference>
<dbReference type="Pfam" id="PF00651">
    <property type="entry name" value="BTB"/>
    <property type="match status" value="1"/>
</dbReference>
<organism evidence="2 3">
    <name type="scientific">Clonostachys chloroleuca</name>
    <dbReference type="NCBI Taxonomy" id="1926264"/>
    <lineage>
        <taxon>Eukaryota</taxon>
        <taxon>Fungi</taxon>
        <taxon>Dikarya</taxon>
        <taxon>Ascomycota</taxon>
        <taxon>Pezizomycotina</taxon>
        <taxon>Sordariomycetes</taxon>
        <taxon>Hypocreomycetidae</taxon>
        <taxon>Hypocreales</taxon>
        <taxon>Bionectriaceae</taxon>
        <taxon>Clonostachys</taxon>
    </lineage>
</organism>
<accession>A0AA35LT19</accession>
<feature type="domain" description="BTB" evidence="1">
    <location>
        <begin position="21"/>
        <end position="89"/>
    </location>
</feature>